<protein>
    <submittedName>
        <fullName evidence="1">Uncharacterized protein</fullName>
    </submittedName>
</protein>
<evidence type="ECO:0000313" key="1">
    <source>
        <dbReference type="EMBL" id="GBP33360.1"/>
    </source>
</evidence>
<dbReference type="Proteomes" id="UP000299102">
    <property type="component" value="Unassembled WGS sequence"/>
</dbReference>
<dbReference type="EMBL" id="BGZK01000272">
    <property type="protein sequence ID" value="GBP33360.1"/>
    <property type="molecule type" value="Genomic_DNA"/>
</dbReference>
<accession>A0A4C1V496</accession>
<proteinExistence type="predicted"/>
<gene>
    <name evidence="1" type="ORF">EVAR_30950_1</name>
</gene>
<evidence type="ECO:0000313" key="2">
    <source>
        <dbReference type="Proteomes" id="UP000299102"/>
    </source>
</evidence>
<reference evidence="1 2" key="1">
    <citation type="journal article" date="2019" name="Commun. Biol.">
        <title>The bagworm genome reveals a unique fibroin gene that provides high tensile strength.</title>
        <authorList>
            <person name="Kono N."/>
            <person name="Nakamura H."/>
            <person name="Ohtoshi R."/>
            <person name="Tomita M."/>
            <person name="Numata K."/>
            <person name="Arakawa K."/>
        </authorList>
    </citation>
    <scope>NUCLEOTIDE SEQUENCE [LARGE SCALE GENOMIC DNA]</scope>
</reference>
<keyword evidence="2" id="KW-1185">Reference proteome</keyword>
<sequence length="143" mass="15506">MTTVGSSPQAALSSARNCNVAALRPCDFCVYRLKPGNNIASSVAGPERSRLRRRSIKSSLLTKFFYPQVISLSPSVVRHSSSTVTCEEIRSDLEHAHAGPSDFHSMKPPGAGLLGCRRLRLDTWTAAASIAFGNQPNRSKSYL</sequence>
<name>A0A4C1V496_EUMVA</name>
<comment type="caution">
    <text evidence="1">The sequence shown here is derived from an EMBL/GenBank/DDBJ whole genome shotgun (WGS) entry which is preliminary data.</text>
</comment>
<dbReference type="AlphaFoldDB" id="A0A4C1V496"/>
<organism evidence="1 2">
    <name type="scientific">Eumeta variegata</name>
    <name type="common">Bagworm moth</name>
    <name type="synonym">Eumeta japonica</name>
    <dbReference type="NCBI Taxonomy" id="151549"/>
    <lineage>
        <taxon>Eukaryota</taxon>
        <taxon>Metazoa</taxon>
        <taxon>Ecdysozoa</taxon>
        <taxon>Arthropoda</taxon>
        <taxon>Hexapoda</taxon>
        <taxon>Insecta</taxon>
        <taxon>Pterygota</taxon>
        <taxon>Neoptera</taxon>
        <taxon>Endopterygota</taxon>
        <taxon>Lepidoptera</taxon>
        <taxon>Glossata</taxon>
        <taxon>Ditrysia</taxon>
        <taxon>Tineoidea</taxon>
        <taxon>Psychidae</taxon>
        <taxon>Oiketicinae</taxon>
        <taxon>Eumeta</taxon>
    </lineage>
</organism>